<reference evidence="1 2" key="1">
    <citation type="submission" date="2016-11" db="EMBL/GenBank/DDBJ databases">
        <authorList>
            <person name="Jaros S."/>
            <person name="Januszkiewicz K."/>
            <person name="Wedrychowicz H."/>
        </authorList>
    </citation>
    <scope>NUCLEOTIDE SEQUENCE [LARGE SCALE GENOMIC DNA]</scope>
    <source>
        <strain evidence="1 2">DSM 29431</strain>
    </source>
</reference>
<name>A0A1M5QKJ0_9RHOB</name>
<organism evidence="1 2">
    <name type="scientific">Marivita hallyeonensis</name>
    <dbReference type="NCBI Taxonomy" id="996342"/>
    <lineage>
        <taxon>Bacteria</taxon>
        <taxon>Pseudomonadati</taxon>
        <taxon>Pseudomonadota</taxon>
        <taxon>Alphaproteobacteria</taxon>
        <taxon>Rhodobacterales</taxon>
        <taxon>Roseobacteraceae</taxon>
        <taxon>Marivita</taxon>
    </lineage>
</organism>
<keyword evidence="2" id="KW-1185">Reference proteome</keyword>
<dbReference type="EMBL" id="FQXC01000002">
    <property type="protein sequence ID" value="SHH14574.1"/>
    <property type="molecule type" value="Genomic_DNA"/>
</dbReference>
<evidence type="ECO:0000313" key="1">
    <source>
        <dbReference type="EMBL" id="SHH14574.1"/>
    </source>
</evidence>
<protein>
    <submittedName>
        <fullName evidence="1">Uncharacterized protein</fullName>
    </submittedName>
</protein>
<gene>
    <name evidence="1" type="ORF">SAMN05443551_1396</name>
</gene>
<accession>A0A1M5QKJ0</accession>
<sequence>MPARLWNIFMVLLIGPFAYLVWKPVGAKPGEPPSKAGAEC</sequence>
<dbReference type="STRING" id="996342.SAMN05443551_1396"/>
<dbReference type="AlphaFoldDB" id="A0A1M5QKJ0"/>
<evidence type="ECO:0000313" key="2">
    <source>
        <dbReference type="Proteomes" id="UP000184221"/>
    </source>
</evidence>
<dbReference type="Proteomes" id="UP000184221">
    <property type="component" value="Unassembled WGS sequence"/>
</dbReference>
<proteinExistence type="predicted"/>